<gene>
    <name evidence="2" type="ORF">BACI348_30144</name>
</gene>
<evidence type="ECO:0000313" key="3">
    <source>
        <dbReference type="Proteomes" id="UP000433089"/>
    </source>
</evidence>
<protein>
    <submittedName>
        <fullName evidence="2">Uncharacterized protein</fullName>
    </submittedName>
</protein>
<accession>A0A653MN74</accession>
<feature type="region of interest" description="Disordered" evidence="1">
    <location>
        <begin position="83"/>
        <end position="134"/>
    </location>
</feature>
<sequence>MKHFIQSLFKKTEASPSPSVVELEKRLTALEQKMSAPAPPVSEDTHIHIESLHVDKIDYHLEFGELSIDQLKGRLNIGATYYTPKDPHLKKAASVPKPKETKTPKVSIRSKSSSQHDRKPEINRKHNRYNTDHI</sequence>
<reference evidence="2 3" key="1">
    <citation type="submission" date="2019-10" db="EMBL/GenBank/DDBJ databases">
        <authorList>
            <person name="Karimi E."/>
        </authorList>
    </citation>
    <scope>NUCLEOTIDE SEQUENCE [LARGE SCALE GENOMIC DNA]</scope>
    <source>
        <strain evidence="2">Bacillus sp. 348</strain>
    </source>
</reference>
<dbReference type="RefSeq" id="WP_056705609.1">
    <property type="nucleotide sequence ID" value="NZ_CP043559.1"/>
</dbReference>
<feature type="compositionally biased region" description="Basic and acidic residues" evidence="1">
    <location>
        <begin position="114"/>
        <end position="134"/>
    </location>
</feature>
<evidence type="ECO:0000256" key="1">
    <source>
        <dbReference type="SAM" id="MobiDB-lite"/>
    </source>
</evidence>
<dbReference type="AlphaFoldDB" id="A0A653MN74"/>
<dbReference type="Proteomes" id="UP000433089">
    <property type="component" value="Unassembled WGS sequence"/>
</dbReference>
<proteinExistence type="predicted"/>
<name>A0A653MN74_BACAB</name>
<dbReference type="EMBL" id="CABWLH010000008">
    <property type="protein sequence ID" value="VXB06595.1"/>
    <property type="molecule type" value="Genomic_DNA"/>
</dbReference>
<organism evidence="2 3">
    <name type="scientific">Bacillus altitudinis</name>
    <dbReference type="NCBI Taxonomy" id="293387"/>
    <lineage>
        <taxon>Bacteria</taxon>
        <taxon>Bacillati</taxon>
        <taxon>Bacillota</taxon>
        <taxon>Bacilli</taxon>
        <taxon>Bacillales</taxon>
        <taxon>Bacillaceae</taxon>
        <taxon>Bacillus</taxon>
    </lineage>
</organism>
<evidence type="ECO:0000313" key="2">
    <source>
        <dbReference type="EMBL" id="VXB06595.1"/>
    </source>
</evidence>